<evidence type="ECO:0000313" key="2">
    <source>
        <dbReference type="Proteomes" id="UP001239111"/>
    </source>
</evidence>
<gene>
    <name evidence="1" type="ORF">QAD02_006313</name>
</gene>
<evidence type="ECO:0000313" key="1">
    <source>
        <dbReference type="EMBL" id="KAJ8664651.1"/>
    </source>
</evidence>
<organism evidence="1 2">
    <name type="scientific">Eretmocerus hayati</name>
    <dbReference type="NCBI Taxonomy" id="131215"/>
    <lineage>
        <taxon>Eukaryota</taxon>
        <taxon>Metazoa</taxon>
        <taxon>Ecdysozoa</taxon>
        <taxon>Arthropoda</taxon>
        <taxon>Hexapoda</taxon>
        <taxon>Insecta</taxon>
        <taxon>Pterygota</taxon>
        <taxon>Neoptera</taxon>
        <taxon>Endopterygota</taxon>
        <taxon>Hymenoptera</taxon>
        <taxon>Apocrita</taxon>
        <taxon>Proctotrupomorpha</taxon>
        <taxon>Chalcidoidea</taxon>
        <taxon>Aphelinidae</taxon>
        <taxon>Aphelininae</taxon>
        <taxon>Eretmocerus</taxon>
    </lineage>
</organism>
<dbReference type="EMBL" id="CM056744">
    <property type="protein sequence ID" value="KAJ8664651.1"/>
    <property type="molecule type" value="Genomic_DNA"/>
</dbReference>
<protein>
    <submittedName>
        <fullName evidence="1">Uncharacterized protein</fullName>
    </submittedName>
</protein>
<sequence length="362" mass="41174">MYFENLEYEEDEQDRREEEKLYMDSSDSDSNESSRTETKIEKFSLLLKKKIFKRLNDGQNSTIKILLRHGADIHSRNDRGETVLHNITGQGEPQQKKTLAEMMLKKGADVNAANPSGLAPLHYIIMSCLRRSSEFPLFELFCKYDVDINAHCDHLGTPLHRVASTEEDEDSIENVQKLLELILCIPTVDLNIRNKSGDTPLHVAMKMKDERYSTRWLRTRNSESPKFTNENCVIELLGAGADIFMKNSKGLVPFDQLHAWLMESFSKRPSGNLFGAKEALAFITQMSWPTLCAEHVLKYLNNEDLTNLIGAASGDKSFKSLPENTSTFKELVPKIQKTASASSWIGAIQFYMVLKRTARENV</sequence>
<comment type="caution">
    <text evidence="1">The sequence shown here is derived from an EMBL/GenBank/DDBJ whole genome shotgun (WGS) entry which is preliminary data.</text>
</comment>
<accession>A0ACC2N1D3</accession>
<dbReference type="Proteomes" id="UP001239111">
    <property type="component" value="Chromosome 4"/>
</dbReference>
<keyword evidence="2" id="KW-1185">Reference proteome</keyword>
<proteinExistence type="predicted"/>
<reference evidence="1" key="1">
    <citation type="submission" date="2023-04" db="EMBL/GenBank/DDBJ databases">
        <title>A chromosome-level genome assembly of the parasitoid wasp Eretmocerus hayati.</title>
        <authorList>
            <person name="Zhong Y."/>
            <person name="Liu S."/>
            <person name="Liu Y."/>
        </authorList>
    </citation>
    <scope>NUCLEOTIDE SEQUENCE</scope>
    <source>
        <strain evidence="1">ZJU_SS_LIU_2023</strain>
    </source>
</reference>
<name>A0ACC2N1D3_9HYME</name>